<protein>
    <submittedName>
        <fullName evidence="1">Uncharacterized protein</fullName>
    </submittedName>
</protein>
<name>A0A1I2BGK0_9BACT</name>
<gene>
    <name evidence="1" type="ORF">SAMN05216283_101389</name>
</gene>
<evidence type="ECO:0000313" key="1">
    <source>
        <dbReference type="EMBL" id="SFE54300.1"/>
    </source>
</evidence>
<dbReference type="Proteomes" id="UP000198964">
    <property type="component" value="Unassembled WGS sequence"/>
</dbReference>
<dbReference type="RefSeq" id="WP_093918133.1">
    <property type="nucleotide sequence ID" value="NZ_FONW01000001.1"/>
</dbReference>
<reference evidence="1 2" key="1">
    <citation type="submission" date="2016-10" db="EMBL/GenBank/DDBJ databases">
        <authorList>
            <person name="de Groot N.N."/>
        </authorList>
    </citation>
    <scope>NUCLEOTIDE SEQUENCE [LARGE SCALE GENOMIC DNA]</scope>
    <source>
        <strain evidence="1 2">CGMCC 1.9156</strain>
    </source>
</reference>
<evidence type="ECO:0000313" key="2">
    <source>
        <dbReference type="Proteomes" id="UP000198964"/>
    </source>
</evidence>
<proteinExistence type="predicted"/>
<sequence>MKKYTQSPLAILLLLLTILSVSCKEEIIYEDPEPFYDKGERLKINNDLVILDDRELTHSGGQAGIWYDEASQVLKVDASTLEVELDTGLVLHIDREQDVLLRRISHVEQSNGEYILQTEDGNLLDVFDNAKLSLDFSPDFSNQQLKSGSMGNLKGNALSKALTDDDQGIHPCEIRMIVGDTEQVIFSVEKNIPLLTTKSARSSNKVGFEHQFNTNKTILAVGPVELVLEDFGFSWYSDLKAKVSTEKKYHHTPWGSKIKPPYYVGAKLDFIAEDMDIEAWFDVAAVIDGKLPLVHETDPLLLPITLQFEFPVGTIPVLIGVEFALDLGVDISVEGKAKVGTGYTVKYNIPRVMVGGTIYEEYLIPHWSSRHDYQQGHVVEQHVHPLKLEAMASLKQVYTLKPTMGFSIYRGAGPEINLAIGTEFDFNVGGGVSLSLKDSKDPQAYIGWGGKLSTKIGAGGGVWLDAFGVLNKHLDIPTLPLLPSIPIWHTPKSLSDKTGTDFGNTIVGQAKEVEVEVKDSWTLPAPMMFVEWVSDGGGHWEHPITMTALGVAKNKWIPTEAGTHHPYCYVKNGKLKEIGRVNFTTTTTEE</sequence>
<dbReference type="PROSITE" id="PS51257">
    <property type="entry name" value="PROKAR_LIPOPROTEIN"/>
    <property type="match status" value="1"/>
</dbReference>
<accession>A0A1I2BGK0</accession>
<organism evidence="1 2">
    <name type="scientific">Sunxiuqinia elliptica</name>
    <dbReference type="NCBI Taxonomy" id="655355"/>
    <lineage>
        <taxon>Bacteria</taxon>
        <taxon>Pseudomonadati</taxon>
        <taxon>Bacteroidota</taxon>
        <taxon>Bacteroidia</taxon>
        <taxon>Marinilabiliales</taxon>
        <taxon>Prolixibacteraceae</taxon>
        <taxon>Sunxiuqinia</taxon>
    </lineage>
</organism>
<keyword evidence="2" id="KW-1185">Reference proteome</keyword>
<dbReference type="EMBL" id="FONW01000001">
    <property type="protein sequence ID" value="SFE54300.1"/>
    <property type="molecule type" value="Genomic_DNA"/>
</dbReference>
<dbReference type="AlphaFoldDB" id="A0A1I2BGK0"/>
<dbReference type="STRING" id="655355.SAMN05216283_101389"/>